<dbReference type="AlphaFoldDB" id="A0A0P0Y625"/>
<feature type="region of interest" description="Disordered" evidence="1">
    <location>
        <begin position="37"/>
        <end position="85"/>
    </location>
</feature>
<gene>
    <name evidence="2" type="ordered locus">Os12g0106801</name>
    <name evidence="2" type="ORF">OSNPB_120106801</name>
</gene>
<dbReference type="EMBL" id="AP014968">
    <property type="protein sequence ID" value="BAT15509.1"/>
    <property type="molecule type" value="Genomic_DNA"/>
</dbReference>
<dbReference type="PaxDb" id="39947-A0A0P0Y625"/>
<proteinExistence type="predicted"/>
<keyword evidence="3" id="KW-1185">Reference proteome</keyword>
<dbReference type="Proteomes" id="UP000059680">
    <property type="component" value="Chromosome 12"/>
</dbReference>
<sequence>MARSAARSAGDGGSSSLLLPRTALLLRRGFLSPLLTSWRRSRGRGRGGGGGRDGGGATDSPRPDELGGVARSSPAWSGMARSSAR</sequence>
<evidence type="ECO:0000256" key="1">
    <source>
        <dbReference type="SAM" id="MobiDB-lite"/>
    </source>
</evidence>
<name>A0A0P0Y625_ORYSJ</name>
<feature type="compositionally biased region" description="Gly residues" evidence="1">
    <location>
        <begin position="46"/>
        <end position="57"/>
    </location>
</feature>
<organism evidence="2 3">
    <name type="scientific">Oryza sativa subsp. japonica</name>
    <name type="common">Rice</name>
    <dbReference type="NCBI Taxonomy" id="39947"/>
    <lineage>
        <taxon>Eukaryota</taxon>
        <taxon>Viridiplantae</taxon>
        <taxon>Streptophyta</taxon>
        <taxon>Embryophyta</taxon>
        <taxon>Tracheophyta</taxon>
        <taxon>Spermatophyta</taxon>
        <taxon>Magnoliopsida</taxon>
        <taxon>Liliopsida</taxon>
        <taxon>Poales</taxon>
        <taxon>Poaceae</taxon>
        <taxon>BOP clade</taxon>
        <taxon>Oryzoideae</taxon>
        <taxon>Oryzeae</taxon>
        <taxon>Oryzinae</taxon>
        <taxon>Oryza</taxon>
        <taxon>Oryza sativa</taxon>
    </lineage>
</organism>
<reference evidence="3" key="1">
    <citation type="journal article" date="2005" name="Nature">
        <title>The map-based sequence of the rice genome.</title>
        <authorList>
            <consortium name="International rice genome sequencing project (IRGSP)"/>
            <person name="Matsumoto T."/>
            <person name="Wu J."/>
            <person name="Kanamori H."/>
            <person name="Katayose Y."/>
            <person name="Fujisawa M."/>
            <person name="Namiki N."/>
            <person name="Mizuno H."/>
            <person name="Yamamoto K."/>
            <person name="Antonio B.A."/>
            <person name="Baba T."/>
            <person name="Sakata K."/>
            <person name="Nagamura Y."/>
            <person name="Aoki H."/>
            <person name="Arikawa K."/>
            <person name="Arita K."/>
            <person name="Bito T."/>
            <person name="Chiden Y."/>
            <person name="Fujitsuka N."/>
            <person name="Fukunaka R."/>
            <person name="Hamada M."/>
            <person name="Harada C."/>
            <person name="Hayashi A."/>
            <person name="Hijishita S."/>
            <person name="Honda M."/>
            <person name="Hosokawa S."/>
            <person name="Ichikawa Y."/>
            <person name="Idonuma A."/>
            <person name="Iijima M."/>
            <person name="Ikeda M."/>
            <person name="Ikeno M."/>
            <person name="Ito K."/>
            <person name="Ito S."/>
            <person name="Ito T."/>
            <person name="Ito Y."/>
            <person name="Ito Y."/>
            <person name="Iwabuchi A."/>
            <person name="Kamiya K."/>
            <person name="Karasawa W."/>
            <person name="Kurita K."/>
            <person name="Katagiri S."/>
            <person name="Kikuta A."/>
            <person name="Kobayashi H."/>
            <person name="Kobayashi N."/>
            <person name="Machita K."/>
            <person name="Maehara T."/>
            <person name="Masukawa M."/>
            <person name="Mizubayashi T."/>
            <person name="Mukai Y."/>
            <person name="Nagasaki H."/>
            <person name="Nagata Y."/>
            <person name="Naito S."/>
            <person name="Nakashima M."/>
            <person name="Nakama Y."/>
            <person name="Nakamichi Y."/>
            <person name="Nakamura M."/>
            <person name="Meguro A."/>
            <person name="Negishi M."/>
            <person name="Ohta I."/>
            <person name="Ohta T."/>
            <person name="Okamoto M."/>
            <person name="Ono N."/>
            <person name="Saji S."/>
            <person name="Sakaguchi M."/>
            <person name="Sakai K."/>
            <person name="Shibata M."/>
            <person name="Shimokawa T."/>
            <person name="Song J."/>
            <person name="Takazaki Y."/>
            <person name="Terasawa K."/>
            <person name="Tsugane M."/>
            <person name="Tsuji K."/>
            <person name="Ueda S."/>
            <person name="Waki K."/>
            <person name="Yamagata H."/>
            <person name="Yamamoto M."/>
            <person name="Yamamoto S."/>
            <person name="Yamane H."/>
            <person name="Yoshiki S."/>
            <person name="Yoshihara R."/>
            <person name="Yukawa K."/>
            <person name="Zhong H."/>
            <person name="Yano M."/>
            <person name="Yuan Q."/>
            <person name="Ouyang S."/>
            <person name="Liu J."/>
            <person name="Jones K.M."/>
            <person name="Gansberger K."/>
            <person name="Moffat K."/>
            <person name="Hill J."/>
            <person name="Bera J."/>
            <person name="Fadrosh D."/>
            <person name="Jin S."/>
            <person name="Johri S."/>
            <person name="Kim M."/>
            <person name="Overton L."/>
            <person name="Reardon M."/>
            <person name="Tsitrin T."/>
            <person name="Vuong H."/>
            <person name="Weaver B."/>
            <person name="Ciecko A."/>
            <person name="Tallon L."/>
            <person name="Jackson J."/>
            <person name="Pai G."/>
            <person name="Aken S.V."/>
            <person name="Utterback T."/>
            <person name="Reidmuller S."/>
            <person name="Feldblyum T."/>
            <person name="Hsiao J."/>
            <person name="Zismann V."/>
            <person name="Iobst S."/>
            <person name="de Vazeille A.R."/>
            <person name="Buell C.R."/>
            <person name="Ying K."/>
            <person name="Li Y."/>
            <person name="Lu T."/>
            <person name="Huang Y."/>
            <person name="Zhao Q."/>
            <person name="Feng Q."/>
            <person name="Zhang L."/>
            <person name="Zhu J."/>
            <person name="Weng Q."/>
            <person name="Mu J."/>
            <person name="Lu Y."/>
            <person name="Fan D."/>
            <person name="Liu Y."/>
            <person name="Guan J."/>
            <person name="Zhang Y."/>
            <person name="Yu S."/>
            <person name="Liu X."/>
            <person name="Zhang Y."/>
            <person name="Hong G."/>
            <person name="Han B."/>
            <person name="Choisne N."/>
            <person name="Demange N."/>
            <person name="Orjeda G."/>
            <person name="Samain S."/>
            <person name="Cattolico L."/>
            <person name="Pelletier E."/>
            <person name="Couloux A."/>
            <person name="Segurens B."/>
            <person name="Wincker P."/>
            <person name="D'Hont A."/>
            <person name="Scarpelli C."/>
            <person name="Weissenbach J."/>
            <person name="Salanoubat M."/>
            <person name="Quetier F."/>
            <person name="Yu Y."/>
            <person name="Kim H.R."/>
            <person name="Rambo T."/>
            <person name="Currie J."/>
            <person name="Collura K."/>
            <person name="Luo M."/>
            <person name="Yang T."/>
            <person name="Ammiraju J.S.S."/>
            <person name="Engler F."/>
            <person name="Soderlund C."/>
            <person name="Wing R.A."/>
            <person name="Palmer L.E."/>
            <person name="de la Bastide M."/>
            <person name="Spiegel L."/>
            <person name="Nascimento L."/>
            <person name="Zutavern T."/>
            <person name="O'Shaughnessy A."/>
            <person name="Dike S."/>
            <person name="Dedhia N."/>
            <person name="Preston R."/>
            <person name="Balija V."/>
            <person name="McCombie W.R."/>
            <person name="Chow T."/>
            <person name="Chen H."/>
            <person name="Chung M."/>
            <person name="Chen C."/>
            <person name="Shaw J."/>
            <person name="Wu H."/>
            <person name="Hsiao K."/>
            <person name="Chao Y."/>
            <person name="Chu M."/>
            <person name="Cheng C."/>
            <person name="Hour A."/>
            <person name="Lee P."/>
            <person name="Lin S."/>
            <person name="Lin Y."/>
            <person name="Liou J."/>
            <person name="Liu S."/>
            <person name="Hsing Y."/>
            <person name="Raghuvanshi S."/>
            <person name="Mohanty A."/>
            <person name="Bharti A.K."/>
            <person name="Gaur A."/>
            <person name="Gupta V."/>
            <person name="Kumar D."/>
            <person name="Ravi V."/>
            <person name="Vij S."/>
            <person name="Kapur A."/>
            <person name="Khurana P."/>
            <person name="Khurana P."/>
            <person name="Khurana J.P."/>
            <person name="Tyagi A.K."/>
            <person name="Gaikwad K."/>
            <person name="Singh A."/>
            <person name="Dalal V."/>
            <person name="Srivastava S."/>
            <person name="Dixit A."/>
            <person name="Pal A.K."/>
            <person name="Ghazi I.A."/>
            <person name="Yadav M."/>
            <person name="Pandit A."/>
            <person name="Bhargava A."/>
            <person name="Sureshbabu K."/>
            <person name="Batra K."/>
            <person name="Sharma T.R."/>
            <person name="Mohapatra T."/>
            <person name="Singh N.K."/>
            <person name="Messing J."/>
            <person name="Nelson A.B."/>
            <person name="Fuks G."/>
            <person name="Kavchok S."/>
            <person name="Keizer G."/>
            <person name="Linton E."/>
            <person name="Llaca V."/>
            <person name="Song R."/>
            <person name="Tanyolac B."/>
            <person name="Young S."/>
            <person name="Ho-Il K."/>
            <person name="Hahn J.H."/>
            <person name="Sangsakoo G."/>
            <person name="Vanavichit A."/>
            <person name="de Mattos Luiz.A.T."/>
            <person name="Zimmer P.D."/>
            <person name="Malone G."/>
            <person name="Dellagostin O."/>
            <person name="de Oliveira A.C."/>
            <person name="Bevan M."/>
            <person name="Bancroft I."/>
            <person name="Minx P."/>
            <person name="Cordum H."/>
            <person name="Wilson R."/>
            <person name="Cheng Z."/>
            <person name="Jin W."/>
            <person name="Jiang J."/>
            <person name="Leong S.A."/>
            <person name="Iwama H."/>
            <person name="Gojobori T."/>
            <person name="Itoh T."/>
            <person name="Niimura Y."/>
            <person name="Fujii Y."/>
            <person name="Habara T."/>
            <person name="Sakai H."/>
            <person name="Sato Y."/>
            <person name="Wilson G."/>
            <person name="Kumar K."/>
            <person name="McCouch S."/>
            <person name="Juretic N."/>
            <person name="Hoen D."/>
            <person name="Wright S."/>
            <person name="Bruskiewich R."/>
            <person name="Bureau T."/>
            <person name="Miyao A."/>
            <person name="Hirochika H."/>
            <person name="Nishikawa T."/>
            <person name="Kadowaki K."/>
            <person name="Sugiura M."/>
            <person name="Burr B."/>
            <person name="Sasaki T."/>
        </authorList>
    </citation>
    <scope>NUCLEOTIDE SEQUENCE [LARGE SCALE GENOMIC DNA]</scope>
    <source>
        <strain evidence="3">cv. Nipponbare</strain>
    </source>
</reference>
<evidence type="ECO:0000313" key="3">
    <source>
        <dbReference type="Proteomes" id="UP000059680"/>
    </source>
</evidence>
<evidence type="ECO:0000313" key="2">
    <source>
        <dbReference type="EMBL" id="BAT15509.1"/>
    </source>
</evidence>
<dbReference type="Gramene" id="Os12t0106801-00">
    <property type="protein sequence ID" value="Os12t0106801-00"/>
    <property type="gene ID" value="Os12g0106801"/>
</dbReference>
<dbReference type="InParanoid" id="A0A0P0Y625"/>
<reference evidence="2 3" key="3">
    <citation type="journal article" date="2013" name="Rice">
        <title>Improvement of the Oryza sativa Nipponbare reference genome using next generation sequence and optical map data.</title>
        <authorList>
            <person name="Kawahara Y."/>
            <person name="de la Bastide M."/>
            <person name="Hamilton J.P."/>
            <person name="Kanamori H."/>
            <person name="McCombie W.R."/>
            <person name="Ouyang S."/>
            <person name="Schwartz D.C."/>
            <person name="Tanaka T."/>
            <person name="Wu J."/>
            <person name="Zhou S."/>
            <person name="Childs K.L."/>
            <person name="Davidson R.M."/>
            <person name="Lin H."/>
            <person name="Quesada-Ocampo L."/>
            <person name="Vaillancourt B."/>
            <person name="Sakai H."/>
            <person name="Lee S.S."/>
            <person name="Kim J."/>
            <person name="Numa H."/>
            <person name="Itoh T."/>
            <person name="Buell C.R."/>
            <person name="Matsumoto T."/>
        </authorList>
    </citation>
    <scope>NUCLEOTIDE SEQUENCE [LARGE SCALE GENOMIC DNA]</scope>
    <source>
        <strain evidence="3">cv. Nipponbare</strain>
    </source>
</reference>
<accession>A0A0P0Y625</accession>
<protein>
    <submittedName>
        <fullName evidence="2">Os12g0106801 protein</fullName>
    </submittedName>
</protein>
<reference evidence="2 3" key="2">
    <citation type="journal article" date="2013" name="Plant Cell Physiol.">
        <title>Rice Annotation Project Database (RAP-DB): an integrative and interactive database for rice genomics.</title>
        <authorList>
            <person name="Sakai H."/>
            <person name="Lee S.S."/>
            <person name="Tanaka T."/>
            <person name="Numa H."/>
            <person name="Kim J."/>
            <person name="Kawahara Y."/>
            <person name="Wakimoto H."/>
            <person name="Yang C.C."/>
            <person name="Iwamoto M."/>
            <person name="Abe T."/>
            <person name="Yamada Y."/>
            <person name="Muto A."/>
            <person name="Inokuchi H."/>
            <person name="Ikemura T."/>
            <person name="Matsumoto T."/>
            <person name="Sasaki T."/>
            <person name="Itoh T."/>
        </authorList>
    </citation>
    <scope>NUCLEOTIDE SEQUENCE [LARGE SCALE GENOMIC DNA]</scope>
    <source>
        <strain evidence="3">cv. Nipponbare</strain>
    </source>
</reference>